<evidence type="ECO:0000313" key="4">
    <source>
        <dbReference type="Proteomes" id="UP000179047"/>
    </source>
</evidence>
<sequence length="131" mass="15288">MFISKFFDKLEDKIRHRLSKHPVLYSLIAGFAVVLFWRGVWDLMDQLEFMTPIVSLIISVTILLLTGTFVSFFIGDQIIISGIKSEKRTDEKTEEEIKTEEVKLSHVDKELEELKREIEDLAHELHGKKIQ</sequence>
<evidence type="ECO:0000313" key="3">
    <source>
        <dbReference type="EMBL" id="OGN29070.1"/>
    </source>
</evidence>
<dbReference type="EMBL" id="MGKP01000010">
    <property type="protein sequence ID" value="OGN29070.1"/>
    <property type="molecule type" value="Genomic_DNA"/>
</dbReference>
<evidence type="ECO:0000256" key="1">
    <source>
        <dbReference type="SAM" id="Coils"/>
    </source>
</evidence>
<name>A0A1F8GVQ4_9BACT</name>
<protein>
    <submittedName>
        <fullName evidence="3">Uncharacterized protein</fullName>
    </submittedName>
</protein>
<evidence type="ECO:0000256" key="2">
    <source>
        <dbReference type="SAM" id="Phobius"/>
    </source>
</evidence>
<dbReference type="STRING" id="1802701.A3A33_00235"/>
<organism evidence="3 4">
    <name type="scientific">Candidatus Yanofskybacteria bacterium RIFCSPLOWO2_01_FULL_49_25</name>
    <dbReference type="NCBI Taxonomy" id="1802701"/>
    <lineage>
        <taxon>Bacteria</taxon>
        <taxon>Candidatus Yanofskyibacteriota</taxon>
    </lineage>
</organism>
<feature type="transmembrane region" description="Helical" evidence="2">
    <location>
        <begin position="53"/>
        <end position="74"/>
    </location>
</feature>
<keyword evidence="2" id="KW-0812">Transmembrane</keyword>
<proteinExistence type="predicted"/>
<keyword evidence="2" id="KW-0472">Membrane</keyword>
<comment type="caution">
    <text evidence="3">The sequence shown here is derived from an EMBL/GenBank/DDBJ whole genome shotgun (WGS) entry which is preliminary data.</text>
</comment>
<dbReference type="Proteomes" id="UP000179047">
    <property type="component" value="Unassembled WGS sequence"/>
</dbReference>
<reference evidence="3 4" key="1">
    <citation type="journal article" date="2016" name="Nat. Commun.">
        <title>Thousands of microbial genomes shed light on interconnected biogeochemical processes in an aquifer system.</title>
        <authorList>
            <person name="Anantharaman K."/>
            <person name="Brown C.T."/>
            <person name="Hug L.A."/>
            <person name="Sharon I."/>
            <person name="Castelle C.J."/>
            <person name="Probst A.J."/>
            <person name="Thomas B.C."/>
            <person name="Singh A."/>
            <person name="Wilkins M.J."/>
            <person name="Karaoz U."/>
            <person name="Brodie E.L."/>
            <person name="Williams K.H."/>
            <person name="Hubbard S.S."/>
            <person name="Banfield J.F."/>
        </authorList>
    </citation>
    <scope>NUCLEOTIDE SEQUENCE [LARGE SCALE GENOMIC DNA]</scope>
</reference>
<gene>
    <name evidence="3" type="ORF">A3A33_00235</name>
</gene>
<accession>A0A1F8GVQ4</accession>
<feature type="transmembrane region" description="Helical" evidence="2">
    <location>
        <begin position="23"/>
        <end position="41"/>
    </location>
</feature>
<feature type="coiled-coil region" evidence="1">
    <location>
        <begin position="97"/>
        <end position="131"/>
    </location>
</feature>
<keyword evidence="1" id="KW-0175">Coiled coil</keyword>
<keyword evidence="2" id="KW-1133">Transmembrane helix</keyword>
<dbReference type="AlphaFoldDB" id="A0A1F8GVQ4"/>